<name>A0A923KY57_9BURK</name>
<feature type="transmembrane region" description="Helical" evidence="1">
    <location>
        <begin position="25"/>
        <end position="45"/>
    </location>
</feature>
<keyword evidence="1" id="KW-0472">Membrane</keyword>
<evidence type="ECO:0000313" key="2">
    <source>
        <dbReference type="EMBL" id="MBC3933903.1"/>
    </source>
</evidence>
<comment type="caution">
    <text evidence="2">The sequence shown here is derived from an EMBL/GenBank/DDBJ whole genome shotgun (WGS) entry which is preliminary data.</text>
</comment>
<accession>A0A923KY57</accession>
<dbReference type="RefSeq" id="WP_186879540.1">
    <property type="nucleotide sequence ID" value="NZ_JACOGG010000001.1"/>
</dbReference>
<dbReference type="EMBL" id="JACOGG010000001">
    <property type="protein sequence ID" value="MBC3933903.1"/>
    <property type="molecule type" value="Genomic_DNA"/>
</dbReference>
<keyword evidence="3" id="KW-1185">Reference proteome</keyword>
<evidence type="ECO:0000313" key="3">
    <source>
        <dbReference type="Proteomes" id="UP000612361"/>
    </source>
</evidence>
<gene>
    <name evidence="2" type="ORF">H8K47_00890</name>
</gene>
<protein>
    <submittedName>
        <fullName evidence="2">Uncharacterized protein</fullName>
    </submittedName>
</protein>
<dbReference type="AlphaFoldDB" id="A0A923KY57"/>
<sequence>MNTKDNNYWFPAKTYGWGWGIPNSWHGWMVLAVYLLALVLVTVVVQPVYGSLFFLLGVTVASLILIVVCWLKGEPPRWRWGR</sequence>
<reference evidence="2" key="1">
    <citation type="submission" date="2020-08" db="EMBL/GenBank/DDBJ databases">
        <title>Novel species isolated from subtropical streams in China.</title>
        <authorList>
            <person name="Lu H."/>
        </authorList>
    </citation>
    <scope>NUCLEOTIDE SEQUENCE</scope>
    <source>
        <strain evidence="2">CY7W</strain>
    </source>
</reference>
<keyword evidence="1" id="KW-0812">Transmembrane</keyword>
<dbReference type="Proteomes" id="UP000612361">
    <property type="component" value="Unassembled WGS sequence"/>
</dbReference>
<feature type="transmembrane region" description="Helical" evidence="1">
    <location>
        <begin position="52"/>
        <end position="73"/>
    </location>
</feature>
<proteinExistence type="predicted"/>
<evidence type="ECO:0000256" key="1">
    <source>
        <dbReference type="SAM" id="Phobius"/>
    </source>
</evidence>
<keyword evidence="1" id="KW-1133">Transmembrane helix</keyword>
<organism evidence="2 3">
    <name type="scientific">Undibacterium rugosum</name>
    <dbReference type="NCBI Taxonomy" id="2762291"/>
    <lineage>
        <taxon>Bacteria</taxon>
        <taxon>Pseudomonadati</taxon>
        <taxon>Pseudomonadota</taxon>
        <taxon>Betaproteobacteria</taxon>
        <taxon>Burkholderiales</taxon>
        <taxon>Oxalobacteraceae</taxon>
        <taxon>Undibacterium</taxon>
    </lineage>
</organism>